<organism evidence="2 3">
    <name type="scientific">Kingdonia uniflora</name>
    <dbReference type="NCBI Taxonomy" id="39325"/>
    <lineage>
        <taxon>Eukaryota</taxon>
        <taxon>Viridiplantae</taxon>
        <taxon>Streptophyta</taxon>
        <taxon>Embryophyta</taxon>
        <taxon>Tracheophyta</taxon>
        <taxon>Spermatophyta</taxon>
        <taxon>Magnoliopsida</taxon>
        <taxon>Ranunculales</taxon>
        <taxon>Circaeasteraceae</taxon>
        <taxon>Kingdonia</taxon>
    </lineage>
</organism>
<evidence type="ECO:0000256" key="1">
    <source>
        <dbReference type="SAM" id="Phobius"/>
    </source>
</evidence>
<dbReference type="Proteomes" id="UP000541444">
    <property type="component" value="Unassembled WGS sequence"/>
</dbReference>
<protein>
    <submittedName>
        <fullName evidence="2">Uncharacterized protein</fullName>
    </submittedName>
</protein>
<proteinExistence type="predicted"/>
<keyword evidence="1" id="KW-1133">Transmembrane helix</keyword>
<accession>A0A7J7MQD8</accession>
<dbReference type="EMBL" id="JACGCM010001281">
    <property type="protein sequence ID" value="KAF6157149.1"/>
    <property type="molecule type" value="Genomic_DNA"/>
</dbReference>
<keyword evidence="1" id="KW-0812">Transmembrane</keyword>
<dbReference type="AlphaFoldDB" id="A0A7J7MQD8"/>
<gene>
    <name evidence="2" type="ORF">GIB67_041610</name>
</gene>
<name>A0A7J7MQD8_9MAGN</name>
<keyword evidence="1" id="KW-0472">Membrane</keyword>
<reference evidence="2 3" key="1">
    <citation type="journal article" date="2020" name="IScience">
        <title>Genome Sequencing of the Endangered Kingdonia uniflora (Circaeasteraceae, Ranunculales) Reveals Potential Mechanisms of Evolutionary Specialization.</title>
        <authorList>
            <person name="Sun Y."/>
            <person name="Deng T."/>
            <person name="Zhang A."/>
            <person name="Moore M.J."/>
            <person name="Landis J.B."/>
            <person name="Lin N."/>
            <person name="Zhang H."/>
            <person name="Zhang X."/>
            <person name="Huang J."/>
            <person name="Zhang X."/>
            <person name="Sun H."/>
            <person name="Wang H."/>
        </authorList>
    </citation>
    <scope>NUCLEOTIDE SEQUENCE [LARGE SCALE GENOMIC DNA]</scope>
    <source>
        <strain evidence="2">TB1705</strain>
        <tissue evidence="2">Leaf</tissue>
    </source>
</reference>
<evidence type="ECO:0000313" key="3">
    <source>
        <dbReference type="Proteomes" id="UP000541444"/>
    </source>
</evidence>
<sequence>MPNFTWVQCKFFCSCLTASAPVYSMGLGFGQNAGKKLKTGPESFLLVIGVYLLINVFNRFLLYCPLCVCFTVGYLCTDLFMPL</sequence>
<keyword evidence="3" id="KW-1185">Reference proteome</keyword>
<feature type="transmembrane region" description="Helical" evidence="1">
    <location>
        <begin position="48"/>
        <end position="76"/>
    </location>
</feature>
<comment type="caution">
    <text evidence="2">The sequence shown here is derived from an EMBL/GenBank/DDBJ whole genome shotgun (WGS) entry which is preliminary data.</text>
</comment>
<evidence type="ECO:0000313" key="2">
    <source>
        <dbReference type="EMBL" id="KAF6157149.1"/>
    </source>
</evidence>